<reference evidence="5 6" key="1">
    <citation type="submission" date="2018-08" db="EMBL/GenBank/DDBJ databases">
        <authorList>
            <person name="Khan S.A."/>
            <person name="Jeon C.O."/>
            <person name="Chun B.H."/>
            <person name="Jeong S.E."/>
        </authorList>
    </citation>
    <scope>NUCLEOTIDE SEQUENCE [LARGE SCALE GENOMIC DNA]</scope>
    <source>
        <strain evidence="5 6">S-16</strain>
    </source>
</reference>
<dbReference type="Pfam" id="PF12833">
    <property type="entry name" value="HTH_18"/>
    <property type="match status" value="1"/>
</dbReference>
<evidence type="ECO:0000313" key="5">
    <source>
        <dbReference type="EMBL" id="RQP23415.1"/>
    </source>
</evidence>
<dbReference type="PANTHER" id="PTHR47894">
    <property type="entry name" value="HTH-TYPE TRANSCRIPTIONAL REGULATOR GADX"/>
    <property type="match status" value="1"/>
</dbReference>
<sequence length="327" mass="36939">MAFVRAIVLAYEKYGVDPSNALRQAQITPAQLRRNEARITAAQMETVSGAAMQELDDEALGWFSRKLPWGSYGMLCRASITSPDLGVAIRRWCRHHRLLTDDIGLELSVSGDVAHYRIEEHRKLGAFREFCLVTSLRFLHGFACWAIDSRIPLREASFPFAAPAHAEVYPLLFPGQVYFNATQAGFSFDAQYLAMPLRRDEAALRAMLQRALPLTVLQYRRDRLLVQRVRELLLHRGAELSTADALARELNISTRTLHRQLLDEGASLQDLKDHTRRDLAIDLLTRGSKSVKQIAHAAGFGNEKSFARAFKAWTGQSPSDYRGRSMR</sequence>
<keyword evidence="1" id="KW-0805">Transcription regulation</keyword>
<feature type="domain" description="HTH araC/xylS-type" evidence="4">
    <location>
        <begin position="227"/>
        <end position="324"/>
    </location>
</feature>
<reference evidence="5 6" key="2">
    <citation type="submission" date="2018-12" db="EMBL/GenBank/DDBJ databases">
        <title>Rhizobacter gummiphilus sp. nov., a rubber-degrading bacterium isolated from the soil of a botanical garden in Japan.</title>
        <authorList>
            <person name="Shunsuke S.S."/>
        </authorList>
    </citation>
    <scope>NUCLEOTIDE SEQUENCE [LARGE SCALE GENOMIC DNA]</scope>
    <source>
        <strain evidence="5 6">S-16</strain>
    </source>
</reference>
<keyword evidence="3" id="KW-0804">Transcription</keyword>
<dbReference type="GO" id="GO:0003700">
    <property type="term" value="F:DNA-binding transcription factor activity"/>
    <property type="evidence" value="ECO:0007669"/>
    <property type="project" value="InterPro"/>
</dbReference>
<dbReference type="EMBL" id="QUSW01000005">
    <property type="protein sequence ID" value="RQP23415.1"/>
    <property type="molecule type" value="Genomic_DNA"/>
</dbReference>
<dbReference type="InterPro" id="IPR032687">
    <property type="entry name" value="AraC-type_N"/>
</dbReference>
<dbReference type="SMART" id="SM00342">
    <property type="entry name" value="HTH_ARAC"/>
    <property type="match status" value="1"/>
</dbReference>
<dbReference type="SUPFAM" id="SSF46689">
    <property type="entry name" value="Homeodomain-like"/>
    <property type="match status" value="1"/>
</dbReference>
<evidence type="ECO:0000256" key="3">
    <source>
        <dbReference type="ARBA" id="ARBA00023163"/>
    </source>
</evidence>
<dbReference type="PRINTS" id="PR00032">
    <property type="entry name" value="HTHARAC"/>
</dbReference>
<dbReference type="Pfam" id="PF12625">
    <property type="entry name" value="Arabinose_bd"/>
    <property type="match status" value="1"/>
</dbReference>
<keyword evidence="2" id="KW-0238">DNA-binding</keyword>
<accession>A0A3N7JX06</accession>
<keyword evidence="6" id="KW-1185">Reference proteome</keyword>
<name>A0A3N7JX06_9BURK</name>
<comment type="caution">
    <text evidence="5">The sequence shown here is derived from an EMBL/GenBank/DDBJ whole genome shotgun (WGS) entry which is preliminary data.</text>
</comment>
<evidence type="ECO:0000313" key="6">
    <source>
        <dbReference type="Proteomes" id="UP000267464"/>
    </source>
</evidence>
<evidence type="ECO:0000256" key="1">
    <source>
        <dbReference type="ARBA" id="ARBA00023015"/>
    </source>
</evidence>
<dbReference type="GO" id="GO:0000976">
    <property type="term" value="F:transcription cis-regulatory region binding"/>
    <property type="evidence" value="ECO:0007669"/>
    <property type="project" value="TreeGrafter"/>
</dbReference>
<evidence type="ECO:0000259" key="4">
    <source>
        <dbReference type="PROSITE" id="PS01124"/>
    </source>
</evidence>
<dbReference type="GO" id="GO:0005829">
    <property type="term" value="C:cytosol"/>
    <property type="evidence" value="ECO:0007669"/>
    <property type="project" value="TreeGrafter"/>
</dbReference>
<gene>
    <name evidence="5" type="ORF">DZC73_18375</name>
</gene>
<dbReference type="PROSITE" id="PS01124">
    <property type="entry name" value="HTH_ARAC_FAMILY_2"/>
    <property type="match status" value="1"/>
</dbReference>
<dbReference type="InterPro" id="IPR020449">
    <property type="entry name" value="Tscrpt_reg_AraC-type_HTH"/>
</dbReference>
<organism evidence="5 6">
    <name type="scientific">Piscinibacter terrae</name>
    <dbReference type="NCBI Taxonomy" id="2496871"/>
    <lineage>
        <taxon>Bacteria</taxon>
        <taxon>Pseudomonadati</taxon>
        <taxon>Pseudomonadota</taxon>
        <taxon>Betaproteobacteria</taxon>
        <taxon>Burkholderiales</taxon>
        <taxon>Sphaerotilaceae</taxon>
        <taxon>Piscinibacter</taxon>
    </lineage>
</organism>
<dbReference type="Gene3D" id="1.10.10.60">
    <property type="entry name" value="Homeodomain-like"/>
    <property type="match status" value="1"/>
</dbReference>
<dbReference type="AlphaFoldDB" id="A0A3N7JX06"/>
<evidence type="ECO:0000256" key="2">
    <source>
        <dbReference type="ARBA" id="ARBA00023125"/>
    </source>
</evidence>
<proteinExistence type="predicted"/>
<dbReference type="InterPro" id="IPR018060">
    <property type="entry name" value="HTH_AraC"/>
</dbReference>
<dbReference type="PANTHER" id="PTHR47894:SF1">
    <property type="entry name" value="HTH-TYPE TRANSCRIPTIONAL REGULATOR VQSM"/>
    <property type="match status" value="1"/>
</dbReference>
<dbReference type="InterPro" id="IPR009057">
    <property type="entry name" value="Homeodomain-like_sf"/>
</dbReference>
<dbReference type="Proteomes" id="UP000267464">
    <property type="component" value="Unassembled WGS sequence"/>
</dbReference>
<dbReference type="OrthoDB" id="6506763at2"/>
<protein>
    <submittedName>
        <fullName evidence="5">AraC family transcriptional regulator</fullName>
    </submittedName>
</protein>